<dbReference type="InterPro" id="IPR019382">
    <property type="entry name" value="eIF3l"/>
</dbReference>
<sequence>MYQDSYEDDEFAGNIDVVANTYANVDEADDVGLEEEELQLMLLQQAQAGAQSIPEPVRKFLGHLHRNLLSCNVSDLAYNYETQFARLSDKFYAKAPWPEPQFVAALVGDDGLFLTLYRELYYRHIYSRLPLTLEVRFRSFENYCDLFNYILNSDGPIEMELPNQWLWDIVDEFIYQFQSFCTHRMRVAKRSPEEVELLRENDQVWNTYSVLNVLYSLIQKSNINQQLAASQQGPEAVDAAAGEFGGRPLYKMLGYFSIIGLVRVHCMLGDYTLALRTLENIDLANSRGLFTRVTACHVTVYYYVGFSYLMMGRYADATQAFVHILTFVARTRHYHQRSHLFDTVNKKADQMYALLAMTVALSPARVDEMIHGQLREKYGDHQHRIQRGGDEAIEVLSDLFLYSCPKFIVPNPPNYNDLEAAAAAVEPQQHQLQVFLREARLQVVVPTLRSFLKLYTTMGLEQLATFLDIEAPELRNQLMIYKQRCRQIRCTGADLLDGEPVPATDLDFALQEDMIFIAESRVGRRYADWFIRNANKMQDLVSTLEALQKTAAATAAAAASTAEPDAAASVAADAQVAA</sequence>
<name>A0A9W8LJ26_9FUNG</name>
<dbReference type="PANTHER" id="PTHR13242">
    <property type="entry name" value="EUKARYOTIC TRANSLATION INITIATION FACTOR 3"/>
    <property type="match status" value="1"/>
</dbReference>
<dbReference type="GO" id="GO:0003743">
    <property type="term" value="F:translation initiation factor activity"/>
    <property type="evidence" value="ECO:0007669"/>
    <property type="project" value="UniProtKB-UniRule"/>
</dbReference>
<evidence type="ECO:0000256" key="4">
    <source>
        <dbReference type="HAMAP-Rule" id="MF_03011"/>
    </source>
</evidence>
<dbReference type="GO" id="GO:0001732">
    <property type="term" value="P:formation of cytoplasmic translation initiation complex"/>
    <property type="evidence" value="ECO:0007669"/>
    <property type="project" value="UniProtKB-UniRule"/>
</dbReference>
<evidence type="ECO:0000256" key="3">
    <source>
        <dbReference type="ARBA" id="ARBA00022917"/>
    </source>
</evidence>
<comment type="caution">
    <text evidence="5">The sequence shown here is derived from an EMBL/GenBank/DDBJ whole genome shotgun (WGS) entry which is preliminary data.</text>
</comment>
<keyword evidence="2 4" id="KW-0396">Initiation factor</keyword>
<evidence type="ECO:0000313" key="6">
    <source>
        <dbReference type="Proteomes" id="UP001140217"/>
    </source>
</evidence>
<evidence type="ECO:0000256" key="1">
    <source>
        <dbReference type="ARBA" id="ARBA00022490"/>
    </source>
</evidence>
<dbReference type="OrthoDB" id="15082at2759"/>
<keyword evidence="1 4" id="KW-0963">Cytoplasm</keyword>
<keyword evidence="3 4" id="KW-0648">Protein biosynthesis</keyword>
<gene>
    <name evidence="5" type="ORF">H4R18_002226</name>
</gene>
<dbReference type="PANTHER" id="PTHR13242:SF0">
    <property type="entry name" value="EUKARYOTIC TRANSLATION INITIATION FACTOR 3 SUBUNIT L"/>
    <property type="match status" value="1"/>
</dbReference>
<proteinExistence type="inferred from homology"/>
<comment type="function">
    <text evidence="4">Component of the eukaryotic translation initiation factor 3 (eIF-3) complex, which is involved in protein synthesis of a specialized repertoire of mRNAs and, together with other initiation factors, stimulates binding of mRNA and methionyl-tRNAi to the 40S ribosome. The eIF-3 complex specifically targets and initiates translation of a subset of mRNAs involved in cell proliferation.</text>
</comment>
<dbReference type="EMBL" id="JANBUL010000070">
    <property type="protein sequence ID" value="KAJ2782533.1"/>
    <property type="molecule type" value="Genomic_DNA"/>
</dbReference>
<dbReference type="GO" id="GO:0033290">
    <property type="term" value="C:eukaryotic 48S preinitiation complex"/>
    <property type="evidence" value="ECO:0007669"/>
    <property type="project" value="UniProtKB-UniRule"/>
</dbReference>
<dbReference type="HAMAP" id="MF_03011">
    <property type="entry name" value="eIF3l"/>
    <property type="match status" value="1"/>
</dbReference>
<comment type="subcellular location">
    <subcellularLocation>
        <location evidence="4">Cytoplasm</location>
    </subcellularLocation>
</comment>
<dbReference type="Proteomes" id="UP001140217">
    <property type="component" value="Unassembled WGS sequence"/>
</dbReference>
<dbReference type="Pfam" id="PF10255">
    <property type="entry name" value="Paf67"/>
    <property type="match status" value="1"/>
</dbReference>
<comment type="similarity">
    <text evidence="4">Belongs to the eIF-3 subunit L family.</text>
</comment>
<dbReference type="GO" id="GO:0016282">
    <property type="term" value="C:eukaryotic 43S preinitiation complex"/>
    <property type="evidence" value="ECO:0007669"/>
    <property type="project" value="UniProtKB-UniRule"/>
</dbReference>
<protein>
    <recommendedName>
        <fullName evidence="4">Eukaryotic translation initiation factor 3 subunit L</fullName>
        <shortName evidence="4">eIF3l</shortName>
    </recommendedName>
</protein>
<reference evidence="5" key="1">
    <citation type="submission" date="2022-07" db="EMBL/GenBank/DDBJ databases">
        <title>Phylogenomic reconstructions and comparative analyses of Kickxellomycotina fungi.</title>
        <authorList>
            <person name="Reynolds N.K."/>
            <person name="Stajich J.E."/>
            <person name="Barry K."/>
            <person name="Grigoriev I.V."/>
            <person name="Crous P."/>
            <person name="Smith M.E."/>
        </authorList>
    </citation>
    <scope>NUCLEOTIDE SEQUENCE</scope>
    <source>
        <strain evidence="5">NBRC 105414</strain>
    </source>
</reference>
<keyword evidence="6" id="KW-1185">Reference proteome</keyword>
<evidence type="ECO:0000313" key="5">
    <source>
        <dbReference type="EMBL" id="KAJ2782533.1"/>
    </source>
</evidence>
<evidence type="ECO:0000256" key="2">
    <source>
        <dbReference type="ARBA" id="ARBA00022540"/>
    </source>
</evidence>
<dbReference type="AlphaFoldDB" id="A0A9W8LJ26"/>
<organism evidence="5 6">
    <name type="scientific">Coemansia javaensis</name>
    <dbReference type="NCBI Taxonomy" id="2761396"/>
    <lineage>
        <taxon>Eukaryota</taxon>
        <taxon>Fungi</taxon>
        <taxon>Fungi incertae sedis</taxon>
        <taxon>Zoopagomycota</taxon>
        <taxon>Kickxellomycotina</taxon>
        <taxon>Kickxellomycetes</taxon>
        <taxon>Kickxellales</taxon>
        <taxon>Kickxellaceae</taxon>
        <taxon>Coemansia</taxon>
    </lineage>
</organism>
<comment type="subunit">
    <text evidence="4">Component of the eukaryotic translation initiation factor 3 (eIF-3) complex.</text>
</comment>
<dbReference type="GO" id="GO:0005852">
    <property type="term" value="C:eukaryotic translation initiation factor 3 complex"/>
    <property type="evidence" value="ECO:0007669"/>
    <property type="project" value="UniProtKB-UniRule"/>
</dbReference>
<accession>A0A9W8LJ26</accession>